<dbReference type="RefSeq" id="WP_090660231.1">
    <property type="nucleotide sequence ID" value="NZ_FOXQ01000009.1"/>
</dbReference>
<dbReference type="InterPro" id="IPR017850">
    <property type="entry name" value="Alkaline_phosphatase_core_sf"/>
</dbReference>
<organism evidence="4 5">
    <name type="scientific">Parafilimonas terrae</name>
    <dbReference type="NCBI Taxonomy" id="1465490"/>
    <lineage>
        <taxon>Bacteria</taxon>
        <taxon>Pseudomonadati</taxon>
        <taxon>Bacteroidota</taxon>
        <taxon>Chitinophagia</taxon>
        <taxon>Chitinophagales</taxon>
        <taxon>Chitinophagaceae</taxon>
        <taxon>Parafilimonas</taxon>
    </lineage>
</organism>
<evidence type="ECO:0000256" key="2">
    <source>
        <dbReference type="SAM" id="SignalP"/>
    </source>
</evidence>
<accession>A0A1I5XT76</accession>
<dbReference type="Proteomes" id="UP000199031">
    <property type="component" value="Unassembled WGS sequence"/>
</dbReference>
<feature type="transmembrane region" description="Helical" evidence="1">
    <location>
        <begin position="305"/>
        <end position="327"/>
    </location>
</feature>
<feature type="domain" description="Sulfatase N-terminal" evidence="3">
    <location>
        <begin position="418"/>
        <end position="698"/>
    </location>
</feature>
<feature type="transmembrane region" description="Helical" evidence="1">
    <location>
        <begin position="217"/>
        <end position="238"/>
    </location>
</feature>
<protein>
    <submittedName>
        <fullName evidence="4">Arylsulfatase A</fullName>
    </submittedName>
</protein>
<dbReference type="OrthoDB" id="9786870at2"/>
<keyword evidence="2" id="KW-0732">Signal</keyword>
<sequence>MFLSSARFYLLLIFTATFLINASAQNNGDKRLISQKFVYKTAQCNEVYMVWAVDYWRTPAKKFWPKNTHLQDKFAYTKLIKQENSFSASITLPYNSRIDYFFWAPKDNKGKKITGWDTNLKSDYTSNFTENKTIELNDSKLYIEYPKFTILSSGTLFLIISLLLFLAVFFLFKKNRKLNALLLVAGFLSSAFIYIFFARAEIAGLYHKSLPVIAGSVFQDVFWLLVIGILFFPLLYIFRQKIIVKNVLLIAFFLTAIITVLSSLLNIEVVKQLGTPFNYRWLYYSDFLRGNDARTGVSETLTGAFLSNIFLLLAGYLLTGIAASIAIKNIVRSKRAALSLMVMLLIFFLVSFYQYKTNYFKAATIQNPVTAFVLSVFEPSAEAQILKTKVSDETAQYIINYHNNFYTSAPADSNLIDNIILFVSESTPKQYISLYDSAFHCTPNLKKWSSISAVYTNMYAQIPSTPNSMLTLVSGIYPMVSYKSAVSEKIQLPPVGLPKLLEHNGWATSLFFSSDLHYADMEVYAKSQGFSFTGDVNTMPCNKKFTITHSDIDGVDDECLIENYFKWADTTKPKKKFSMLWTNQTHYPYYTDTITSYTKEHDNLNRYLNALHHTDKVFGELMTGLKERNQLKSTLVIFVSDHGEAFNTHNQTLHASRIYEENVHIPCVLFNPVLFKGQYDDDIHGLIDIDVTIAHLLGLQKPKEWQGKSLFDTAKDGRTFFISPYTDLILGTRNEHWKYIYNADTKANELYNLATDPKELFNVSDRYPEVVRKEREILTGWVQYVQKQYAQ</sequence>
<dbReference type="PANTHER" id="PTHR43751">
    <property type="entry name" value="SULFATASE"/>
    <property type="match status" value="1"/>
</dbReference>
<feature type="transmembrane region" description="Helical" evidence="1">
    <location>
        <begin position="178"/>
        <end position="197"/>
    </location>
</feature>
<dbReference type="Pfam" id="PF00884">
    <property type="entry name" value="Sulfatase"/>
    <property type="match status" value="1"/>
</dbReference>
<keyword evidence="1" id="KW-0812">Transmembrane</keyword>
<dbReference type="PANTHER" id="PTHR43751:SF3">
    <property type="entry name" value="SULFATASE N-TERMINAL DOMAIN-CONTAINING PROTEIN"/>
    <property type="match status" value="1"/>
</dbReference>
<dbReference type="InterPro" id="IPR052701">
    <property type="entry name" value="GAG_Ulvan_Degrading_Sulfatases"/>
</dbReference>
<feature type="chain" id="PRO_5011705372" evidence="2">
    <location>
        <begin position="25"/>
        <end position="791"/>
    </location>
</feature>
<evidence type="ECO:0000256" key="1">
    <source>
        <dbReference type="SAM" id="Phobius"/>
    </source>
</evidence>
<reference evidence="4 5" key="1">
    <citation type="submission" date="2016-10" db="EMBL/GenBank/DDBJ databases">
        <authorList>
            <person name="de Groot N.N."/>
        </authorList>
    </citation>
    <scope>NUCLEOTIDE SEQUENCE [LARGE SCALE GENOMIC DNA]</scope>
    <source>
        <strain evidence="4 5">DSM 28286</strain>
    </source>
</reference>
<feature type="transmembrane region" description="Helical" evidence="1">
    <location>
        <begin position="336"/>
        <end position="355"/>
    </location>
</feature>
<feature type="signal peptide" evidence="2">
    <location>
        <begin position="1"/>
        <end position="24"/>
    </location>
</feature>
<dbReference type="InterPro" id="IPR000917">
    <property type="entry name" value="Sulfatase_N"/>
</dbReference>
<dbReference type="Gene3D" id="3.30.1120.10">
    <property type="match status" value="1"/>
</dbReference>
<dbReference type="AlphaFoldDB" id="A0A1I5XT76"/>
<evidence type="ECO:0000313" key="5">
    <source>
        <dbReference type="Proteomes" id="UP000199031"/>
    </source>
</evidence>
<dbReference type="SUPFAM" id="SSF53649">
    <property type="entry name" value="Alkaline phosphatase-like"/>
    <property type="match status" value="1"/>
</dbReference>
<evidence type="ECO:0000259" key="3">
    <source>
        <dbReference type="Pfam" id="PF00884"/>
    </source>
</evidence>
<dbReference type="EMBL" id="FOXQ01000009">
    <property type="protein sequence ID" value="SFQ35155.1"/>
    <property type="molecule type" value="Genomic_DNA"/>
</dbReference>
<evidence type="ECO:0000313" key="4">
    <source>
        <dbReference type="EMBL" id="SFQ35155.1"/>
    </source>
</evidence>
<dbReference type="STRING" id="1465490.SAMN05444277_109162"/>
<name>A0A1I5XT76_9BACT</name>
<feature type="transmembrane region" description="Helical" evidence="1">
    <location>
        <begin position="148"/>
        <end position="171"/>
    </location>
</feature>
<proteinExistence type="predicted"/>
<keyword evidence="1" id="KW-0472">Membrane</keyword>
<keyword evidence="5" id="KW-1185">Reference proteome</keyword>
<feature type="transmembrane region" description="Helical" evidence="1">
    <location>
        <begin position="247"/>
        <end position="267"/>
    </location>
</feature>
<dbReference type="Gene3D" id="3.40.720.10">
    <property type="entry name" value="Alkaline Phosphatase, subunit A"/>
    <property type="match status" value="1"/>
</dbReference>
<keyword evidence="1" id="KW-1133">Transmembrane helix</keyword>
<gene>
    <name evidence="4" type="ORF">SAMN05444277_109162</name>
</gene>